<evidence type="ECO:0000313" key="4">
    <source>
        <dbReference type="Proteomes" id="UP000823786"/>
    </source>
</evidence>
<comment type="caution">
    <text evidence="3">The sequence shown here is derived from an EMBL/GenBank/DDBJ whole genome shotgun (WGS) entry which is preliminary data.</text>
</comment>
<dbReference type="EMBL" id="JAGGJV010000001">
    <property type="protein sequence ID" value="MBP1857328.1"/>
    <property type="molecule type" value="Genomic_DNA"/>
</dbReference>
<feature type="transmembrane region" description="Helical" evidence="2">
    <location>
        <begin position="6"/>
        <end position="28"/>
    </location>
</feature>
<gene>
    <name evidence="3" type="ORF">J2Z75_000808</name>
</gene>
<evidence type="ECO:0000256" key="2">
    <source>
        <dbReference type="SAM" id="Phobius"/>
    </source>
</evidence>
<keyword evidence="2" id="KW-0472">Membrane</keyword>
<protein>
    <submittedName>
        <fullName evidence="3">Uncharacterized protein</fullName>
    </submittedName>
</protein>
<accession>A0ABS4EHA5</accession>
<keyword evidence="2" id="KW-0812">Transmembrane</keyword>
<proteinExistence type="predicted"/>
<dbReference type="Proteomes" id="UP000823786">
    <property type="component" value="Unassembled WGS sequence"/>
</dbReference>
<name>A0ABS4EHA5_9HYPH</name>
<feature type="region of interest" description="Disordered" evidence="1">
    <location>
        <begin position="32"/>
        <end position="54"/>
    </location>
</feature>
<evidence type="ECO:0000256" key="1">
    <source>
        <dbReference type="SAM" id="MobiDB-lite"/>
    </source>
</evidence>
<keyword evidence="2" id="KW-1133">Transmembrane helix</keyword>
<sequence length="54" mass="5653">MTSRALMIGVLGIVVRSILSILAVQYFVPDGSAKSTTPPNPLVVAPENAAQETK</sequence>
<organism evidence="3 4">
    <name type="scientific">Rhizobium herbae</name>
    <dbReference type="NCBI Taxonomy" id="508661"/>
    <lineage>
        <taxon>Bacteria</taxon>
        <taxon>Pseudomonadati</taxon>
        <taxon>Pseudomonadota</taxon>
        <taxon>Alphaproteobacteria</taxon>
        <taxon>Hyphomicrobiales</taxon>
        <taxon>Rhizobiaceae</taxon>
        <taxon>Rhizobium/Agrobacterium group</taxon>
        <taxon>Rhizobium</taxon>
    </lineage>
</organism>
<evidence type="ECO:0000313" key="3">
    <source>
        <dbReference type="EMBL" id="MBP1857328.1"/>
    </source>
</evidence>
<reference evidence="3 4" key="1">
    <citation type="submission" date="2021-03" db="EMBL/GenBank/DDBJ databases">
        <title>Genomic Encyclopedia of Type Strains, Phase IV (KMG-IV): sequencing the most valuable type-strain genomes for metagenomic binning, comparative biology and taxonomic classification.</title>
        <authorList>
            <person name="Goeker M."/>
        </authorList>
    </citation>
    <scope>NUCLEOTIDE SEQUENCE [LARGE SCALE GENOMIC DNA]</scope>
    <source>
        <strain evidence="3 4">DSM 26427</strain>
    </source>
</reference>
<dbReference type="RefSeq" id="WP_209848002.1">
    <property type="nucleotide sequence ID" value="NZ_JAGGJV010000001.1"/>
</dbReference>
<keyword evidence="4" id="KW-1185">Reference proteome</keyword>